<evidence type="ECO:0000256" key="1">
    <source>
        <dbReference type="SAM" id="MobiDB-lite"/>
    </source>
</evidence>
<accession>A0A5C3Q6N9</accession>
<evidence type="ECO:0000256" key="2">
    <source>
        <dbReference type="SAM" id="Phobius"/>
    </source>
</evidence>
<evidence type="ECO:0000313" key="4">
    <source>
        <dbReference type="Proteomes" id="UP000305067"/>
    </source>
</evidence>
<keyword evidence="2" id="KW-0472">Membrane</keyword>
<dbReference type="EMBL" id="ML178868">
    <property type="protein sequence ID" value="TFK96040.1"/>
    <property type="molecule type" value="Genomic_DNA"/>
</dbReference>
<keyword evidence="2" id="KW-1133">Transmembrane helix</keyword>
<feature type="transmembrane region" description="Helical" evidence="2">
    <location>
        <begin position="130"/>
        <end position="150"/>
    </location>
</feature>
<feature type="transmembrane region" description="Helical" evidence="2">
    <location>
        <begin position="249"/>
        <end position="270"/>
    </location>
</feature>
<keyword evidence="4" id="KW-1185">Reference proteome</keyword>
<feature type="region of interest" description="Disordered" evidence="1">
    <location>
        <begin position="346"/>
        <end position="371"/>
    </location>
</feature>
<protein>
    <submittedName>
        <fullName evidence="3">Uncharacterized protein</fullName>
    </submittedName>
</protein>
<dbReference type="AlphaFoldDB" id="A0A5C3Q6N9"/>
<feature type="non-terminal residue" evidence="3">
    <location>
        <position position="1"/>
    </location>
</feature>
<sequence>LSSEPVDPSSALCFSPTQITQFAQLGSRIYYNATYILATWSVYGMYFMLATVALYTLMKRPDKSRRTMFLLSALVLTFCIATILTGIQTATFFVRLRVVFIQTVELPAPARWTEFSVISWVRPAITTVDAIGGGGATGFIFVINDILAAWRALAVWRLRHRRVLAGVLLFLILATFVFWLYLAVAVVQMSRGASIPALSNTNTLAIASITSSCVSIVVNLLATFMLGYSAYTHRRIEQKLKTNLHGARILLLLAESGLLFAIFQIVSLALSSAVVPSTPQYGSLDTATVVFSHITVILVSMYTPALIIILNHGYSVSDTIQVQTASPGGSSRAYYDKRTLSGIEFAGNQTTDDTGYSEDAPTGVSDATGRV</sequence>
<dbReference type="OrthoDB" id="2750727at2759"/>
<feature type="transmembrane region" description="Helical" evidence="2">
    <location>
        <begin position="35"/>
        <end position="57"/>
    </location>
</feature>
<reference evidence="3 4" key="1">
    <citation type="journal article" date="2019" name="Nat. Ecol. Evol.">
        <title>Megaphylogeny resolves global patterns of mushroom evolution.</title>
        <authorList>
            <person name="Varga T."/>
            <person name="Krizsan K."/>
            <person name="Foldi C."/>
            <person name="Dima B."/>
            <person name="Sanchez-Garcia M."/>
            <person name="Sanchez-Ramirez S."/>
            <person name="Szollosi G.J."/>
            <person name="Szarkandi J.G."/>
            <person name="Papp V."/>
            <person name="Albert L."/>
            <person name="Andreopoulos W."/>
            <person name="Angelini C."/>
            <person name="Antonin V."/>
            <person name="Barry K.W."/>
            <person name="Bougher N.L."/>
            <person name="Buchanan P."/>
            <person name="Buyck B."/>
            <person name="Bense V."/>
            <person name="Catcheside P."/>
            <person name="Chovatia M."/>
            <person name="Cooper J."/>
            <person name="Damon W."/>
            <person name="Desjardin D."/>
            <person name="Finy P."/>
            <person name="Geml J."/>
            <person name="Haridas S."/>
            <person name="Hughes K."/>
            <person name="Justo A."/>
            <person name="Karasinski D."/>
            <person name="Kautmanova I."/>
            <person name="Kiss B."/>
            <person name="Kocsube S."/>
            <person name="Kotiranta H."/>
            <person name="LaButti K.M."/>
            <person name="Lechner B.E."/>
            <person name="Liimatainen K."/>
            <person name="Lipzen A."/>
            <person name="Lukacs Z."/>
            <person name="Mihaltcheva S."/>
            <person name="Morgado L.N."/>
            <person name="Niskanen T."/>
            <person name="Noordeloos M.E."/>
            <person name="Ohm R.A."/>
            <person name="Ortiz-Santana B."/>
            <person name="Ovrebo C."/>
            <person name="Racz N."/>
            <person name="Riley R."/>
            <person name="Savchenko A."/>
            <person name="Shiryaev A."/>
            <person name="Soop K."/>
            <person name="Spirin V."/>
            <person name="Szebenyi C."/>
            <person name="Tomsovsky M."/>
            <person name="Tulloss R.E."/>
            <person name="Uehling J."/>
            <person name="Grigoriev I.V."/>
            <person name="Vagvolgyi C."/>
            <person name="Papp T."/>
            <person name="Martin F.M."/>
            <person name="Miettinen O."/>
            <person name="Hibbett D.S."/>
            <person name="Nagy L.G."/>
        </authorList>
    </citation>
    <scope>NUCLEOTIDE SEQUENCE [LARGE SCALE GENOMIC DNA]</scope>
    <source>
        <strain evidence="3 4">CBS 309.79</strain>
    </source>
</reference>
<dbReference type="Proteomes" id="UP000305067">
    <property type="component" value="Unassembled WGS sequence"/>
</dbReference>
<name>A0A5C3Q6N9_9AGAR</name>
<evidence type="ECO:0000313" key="3">
    <source>
        <dbReference type="EMBL" id="TFK96040.1"/>
    </source>
</evidence>
<proteinExistence type="predicted"/>
<organism evidence="3 4">
    <name type="scientific">Pterulicium gracile</name>
    <dbReference type="NCBI Taxonomy" id="1884261"/>
    <lineage>
        <taxon>Eukaryota</taxon>
        <taxon>Fungi</taxon>
        <taxon>Dikarya</taxon>
        <taxon>Basidiomycota</taxon>
        <taxon>Agaricomycotina</taxon>
        <taxon>Agaricomycetes</taxon>
        <taxon>Agaricomycetidae</taxon>
        <taxon>Agaricales</taxon>
        <taxon>Pleurotineae</taxon>
        <taxon>Pterulaceae</taxon>
        <taxon>Pterulicium</taxon>
    </lineage>
</organism>
<gene>
    <name evidence="3" type="ORF">BDV98DRAFT_576845</name>
</gene>
<feature type="transmembrane region" description="Helical" evidence="2">
    <location>
        <begin position="204"/>
        <end position="228"/>
    </location>
</feature>
<feature type="transmembrane region" description="Helical" evidence="2">
    <location>
        <begin position="290"/>
        <end position="310"/>
    </location>
</feature>
<keyword evidence="2" id="KW-0812">Transmembrane</keyword>
<feature type="transmembrane region" description="Helical" evidence="2">
    <location>
        <begin position="162"/>
        <end position="184"/>
    </location>
</feature>
<feature type="transmembrane region" description="Helical" evidence="2">
    <location>
        <begin position="69"/>
        <end position="94"/>
    </location>
</feature>